<reference evidence="1" key="1">
    <citation type="submission" date="2025-08" db="UniProtKB">
        <authorList>
            <consortium name="Ensembl"/>
        </authorList>
    </citation>
    <scope>IDENTIFICATION</scope>
</reference>
<organism evidence="1 2">
    <name type="scientific">Seriola lalandi dorsalis</name>
    <dbReference type="NCBI Taxonomy" id="1841481"/>
    <lineage>
        <taxon>Eukaryota</taxon>
        <taxon>Metazoa</taxon>
        <taxon>Chordata</taxon>
        <taxon>Craniata</taxon>
        <taxon>Vertebrata</taxon>
        <taxon>Euteleostomi</taxon>
        <taxon>Actinopterygii</taxon>
        <taxon>Neopterygii</taxon>
        <taxon>Teleostei</taxon>
        <taxon>Neoteleostei</taxon>
        <taxon>Acanthomorphata</taxon>
        <taxon>Carangaria</taxon>
        <taxon>Carangiformes</taxon>
        <taxon>Carangidae</taxon>
        <taxon>Seriola</taxon>
    </lineage>
</organism>
<keyword evidence="2" id="KW-1185">Reference proteome</keyword>
<evidence type="ECO:0000313" key="1">
    <source>
        <dbReference type="Ensembl" id="ENSSLDP00000014824.1"/>
    </source>
</evidence>
<reference evidence="1" key="2">
    <citation type="submission" date="2025-09" db="UniProtKB">
        <authorList>
            <consortium name="Ensembl"/>
        </authorList>
    </citation>
    <scope>IDENTIFICATION</scope>
</reference>
<name>A0A3B4XAS6_SERLL</name>
<protein>
    <submittedName>
        <fullName evidence="1">Uncharacterized protein</fullName>
    </submittedName>
</protein>
<proteinExistence type="predicted"/>
<sequence length="76" mass="8443">MTVCLFVSLAVSDIQEFYEVTLLDSQRWTESSKGADPMTPINLWDFSSLQSTTVTSDTLPSLSTSIEVRANIAPWL</sequence>
<accession>A0A3B4XAS6</accession>
<dbReference type="Proteomes" id="UP000261360">
    <property type="component" value="Unplaced"/>
</dbReference>
<dbReference type="Ensembl" id="ENSSLDT00000015392.1">
    <property type="protein sequence ID" value="ENSSLDP00000014824.1"/>
    <property type="gene ID" value="ENSSLDG00000011834.1"/>
</dbReference>
<dbReference type="GeneTree" id="ENSGT00950000185743"/>
<dbReference type="STRING" id="1841481.ENSSLDP00000014824"/>
<dbReference type="AlphaFoldDB" id="A0A3B4XAS6"/>
<evidence type="ECO:0000313" key="2">
    <source>
        <dbReference type="Proteomes" id="UP000261360"/>
    </source>
</evidence>